<dbReference type="AlphaFoldDB" id="A0A382PGE4"/>
<dbReference type="EMBL" id="UINC01106891">
    <property type="protein sequence ID" value="SVC71870.1"/>
    <property type="molecule type" value="Genomic_DNA"/>
</dbReference>
<evidence type="ECO:0000259" key="3">
    <source>
        <dbReference type="Pfam" id="PF00294"/>
    </source>
</evidence>
<feature type="non-terminal residue" evidence="4">
    <location>
        <position position="1"/>
    </location>
</feature>
<dbReference type="Pfam" id="PF00294">
    <property type="entry name" value="PfkB"/>
    <property type="match status" value="1"/>
</dbReference>
<reference evidence="4" key="1">
    <citation type="submission" date="2018-05" db="EMBL/GenBank/DDBJ databases">
        <authorList>
            <person name="Lanie J.A."/>
            <person name="Ng W.-L."/>
            <person name="Kazmierczak K.M."/>
            <person name="Andrzejewski T.M."/>
            <person name="Davidsen T.M."/>
            <person name="Wayne K.J."/>
            <person name="Tettelin H."/>
            <person name="Glass J.I."/>
            <person name="Rusch D."/>
            <person name="Podicherti R."/>
            <person name="Tsui H.-C.T."/>
            <person name="Winkler M.E."/>
        </authorList>
    </citation>
    <scope>NUCLEOTIDE SEQUENCE</scope>
</reference>
<dbReference type="SUPFAM" id="SSF53613">
    <property type="entry name" value="Ribokinase-like"/>
    <property type="match status" value="1"/>
</dbReference>
<gene>
    <name evidence="4" type="ORF">METZ01_LOCUS324724</name>
</gene>
<evidence type="ECO:0000313" key="4">
    <source>
        <dbReference type="EMBL" id="SVC71870.1"/>
    </source>
</evidence>
<dbReference type="InterPro" id="IPR011913">
    <property type="entry name" value="RfaE_dom_I"/>
</dbReference>
<dbReference type="InterPro" id="IPR029056">
    <property type="entry name" value="Ribokinase-like"/>
</dbReference>
<keyword evidence="2" id="KW-0418">Kinase</keyword>
<dbReference type="Gene3D" id="3.40.1190.20">
    <property type="match status" value="1"/>
</dbReference>
<dbReference type="GO" id="GO:0033786">
    <property type="term" value="F:heptose-1-phosphate adenylyltransferase activity"/>
    <property type="evidence" value="ECO:0007669"/>
    <property type="project" value="TreeGrafter"/>
</dbReference>
<dbReference type="InterPro" id="IPR002173">
    <property type="entry name" value="Carboh/pur_kinase_PfkB_CS"/>
</dbReference>
<feature type="non-terminal residue" evidence="4">
    <location>
        <position position="285"/>
    </location>
</feature>
<dbReference type="PANTHER" id="PTHR46969:SF1">
    <property type="entry name" value="BIFUNCTIONAL PROTEIN HLDE"/>
    <property type="match status" value="1"/>
</dbReference>
<keyword evidence="1" id="KW-0808">Transferase</keyword>
<dbReference type="CDD" id="cd01172">
    <property type="entry name" value="RfaE_like"/>
    <property type="match status" value="1"/>
</dbReference>
<dbReference type="PANTHER" id="PTHR46969">
    <property type="entry name" value="BIFUNCTIONAL PROTEIN HLDE"/>
    <property type="match status" value="1"/>
</dbReference>
<proteinExistence type="predicted"/>
<organism evidence="4">
    <name type="scientific">marine metagenome</name>
    <dbReference type="NCBI Taxonomy" id="408172"/>
    <lineage>
        <taxon>unclassified sequences</taxon>
        <taxon>metagenomes</taxon>
        <taxon>ecological metagenomes</taxon>
    </lineage>
</organism>
<name>A0A382PGE4_9ZZZZ</name>
<dbReference type="GO" id="GO:0005829">
    <property type="term" value="C:cytosol"/>
    <property type="evidence" value="ECO:0007669"/>
    <property type="project" value="TreeGrafter"/>
</dbReference>
<dbReference type="GO" id="GO:0016773">
    <property type="term" value="F:phosphotransferase activity, alcohol group as acceptor"/>
    <property type="evidence" value="ECO:0007669"/>
    <property type="project" value="InterPro"/>
</dbReference>
<protein>
    <recommendedName>
        <fullName evidence="3">Carbohydrate kinase PfkB domain-containing protein</fullName>
    </recommendedName>
</protein>
<evidence type="ECO:0000256" key="2">
    <source>
        <dbReference type="ARBA" id="ARBA00022777"/>
    </source>
</evidence>
<accession>A0A382PGE4</accession>
<dbReference type="InterPro" id="IPR011611">
    <property type="entry name" value="PfkB_dom"/>
</dbReference>
<evidence type="ECO:0000256" key="1">
    <source>
        <dbReference type="ARBA" id="ARBA00022679"/>
    </source>
</evidence>
<sequence length="285" mass="31404">MKDIINLQFKSSVLVIGDLILDNYWFGDVNRISPEAPIPILNFESSSAKPGGAGNVAHNIAHLGADCTLIGAVGEDSDGNLLCSDLISKKVTCRILKSKKFKTITKLRILDEAHQIVRVDFEIEKQNIDQKKLFKLIRDSIDNHSVIVLSDYGKGVLADDLTIKCIKEAKTRQKVILVDPKGSDFQKYKGVTLMKPNLHEFETVVGKCLTDQDLVIKGEELRNKLNLKYLLITLGARGMVLLEENNVKWFQSMARSVYDVSGAGDTVISSIAAMLAAGMETAQAI</sequence>
<feature type="domain" description="Carbohydrate kinase PfkB" evidence="3">
    <location>
        <begin position="12"/>
        <end position="284"/>
    </location>
</feature>
<dbReference type="PROSITE" id="PS00583">
    <property type="entry name" value="PFKB_KINASES_1"/>
    <property type="match status" value="1"/>
</dbReference>
<dbReference type="GO" id="GO:0033785">
    <property type="term" value="F:heptose 7-phosphate kinase activity"/>
    <property type="evidence" value="ECO:0007669"/>
    <property type="project" value="TreeGrafter"/>
</dbReference>